<dbReference type="InterPro" id="IPR007156">
    <property type="entry name" value="MamQ_LemA"/>
</dbReference>
<reference evidence="7" key="1">
    <citation type="submission" date="2016-07" db="EMBL/GenBank/DDBJ databases">
        <authorList>
            <person name="Florea S."/>
            <person name="Webb J.S."/>
            <person name="Jaromczyk J."/>
            <person name="Schardl C.L."/>
        </authorList>
    </citation>
    <scope>NUCLEOTIDE SEQUENCE [LARGE SCALE GENOMIC DNA]</scope>
    <source>
        <strain evidence="7">KCTC 42131</strain>
    </source>
</reference>
<comment type="similarity">
    <text evidence="2">Belongs to the LemA family.</text>
</comment>
<comment type="caution">
    <text evidence="6">The sequence shown here is derived from an EMBL/GenBank/DDBJ whole genome shotgun (WGS) entry which is preliminary data.</text>
</comment>
<keyword evidence="4" id="KW-1133">Transmembrane helix</keyword>
<proteinExistence type="inferred from homology"/>
<dbReference type="SUPFAM" id="SSF140478">
    <property type="entry name" value="LemA-like"/>
    <property type="match status" value="1"/>
</dbReference>
<comment type="subcellular location">
    <subcellularLocation>
        <location evidence="1">Membrane</location>
        <topology evidence="1">Single-pass membrane protein</topology>
    </subcellularLocation>
</comment>
<gene>
    <name evidence="6" type="ORF">PHACT_07355</name>
</gene>
<keyword evidence="7" id="KW-1185">Reference proteome</keyword>
<dbReference type="PANTHER" id="PTHR34478">
    <property type="entry name" value="PROTEIN LEMA"/>
    <property type="match status" value="1"/>
</dbReference>
<dbReference type="STRING" id="1524254.PHACT_07355"/>
<evidence type="ECO:0000256" key="5">
    <source>
        <dbReference type="ARBA" id="ARBA00023136"/>
    </source>
</evidence>
<organism evidence="6 7">
    <name type="scientific">Pseudohongiella acticola</name>
    <dbReference type="NCBI Taxonomy" id="1524254"/>
    <lineage>
        <taxon>Bacteria</taxon>
        <taxon>Pseudomonadati</taxon>
        <taxon>Pseudomonadota</taxon>
        <taxon>Gammaproteobacteria</taxon>
        <taxon>Pseudomonadales</taxon>
        <taxon>Pseudohongiellaceae</taxon>
        <taxon>Pseudohongiella</taxon>
    </lineage>
</organism>
<dbReference type="InterPro" id="IPR023353">
    <property type="entry name" value="LemA-like_dom_sf"/>
</dbReference>
<evidence type="ECO:0000313" key="6">
    <source>
        <dbReference type="EMBL" id="OFE14001.1"/>
    </source>
</evidence>
<accession>A0A1E8CNF9</accession>
<dbReference type="GO" id="GO:0016020">
    <property type="term" value="C:membrane"/>
    <property type="evidence" value="ECO:0007669"/>
    <property type="project" value="UniProtKB-SubCell"/>
</dbReference>
<keyword evidence="5" id="KW-0472">Membrane</keyword>
<protein>
    <recommendedName>
        <fullName evidence="8">LemA family protein</fullName>
    </recommendedName>
</protein>
<keyword evidence="3" id="KW-0812">Transmembrane</keyword>
<evidence type="ECO:0000256" key="4">
    <source>
        <dbReference type="ARBA" id="ARBA00022989"/>
    </source>
</evidence>
<dbReference type="PANTHER" id="PTHR34478:SF2">
    <property type="entry name" value="MEMBRANE PROTEIN"/>
    <property type="match status" value="1"/>
</dbReference>
<dbReference type="AlphaFoldDB" id="A0A1E8CNF9"/>
<sequence>MLVLLVSLAFLVVPGIWIYNRLVADRNQVQAAWSDIDVQLMRRHQLVPQLVETVKAYAAYEKATLAAVTELRSRSEAANHLPDKAAIEEQLVSALTRITVVAEDYPDLKADHNFRQLQTELTSIEDHIQYARRFYNGAVRILNTRIQSFPHLLLARPLQFRPAEFFAVDEAQARELVSVELSS</sequence>
<name>A0A1E8CNF9_9GAMM</name>
<evidence type="ECO:0000256" key="2">
    <source>
        <dbReference type="ARBA" id="ARBA00008854"/>
    </source>
</evidence>
<evidence type="ECO:0008006" key="8">
    <source>
        <dbReference type="Google" id="ProtNLM"/>
    </source>
</evidence>
<dbReference type="Proteomes" id="UP000175669">
    <property type="component" value="Unassembled WGS sequence"/>
</dbReference>
<dbReference type="Pfam" id="PF04011">
    <property type="entry name" value="LemA"/>
    <property type="match status" value="1"/>
</dbReference>
<evidence type="ECO:0000256" key="3">
    <source>
        <dbReference type="ARBA" id="ARBA00022692"/>
    </source>
</evidence>
<evidence type="ECO:0000313" key="7">
    <source>
        <dbReference type="Proteomes" id="UP000175669"/>
    </source>
</evidence>
<dbReference type="Gene3D" id="1.20.1440.20">
    <property type="entry name" value="LemA-like domain"/>
    <property type="match status" value="1"/>
</dbReference>
<evidence type="ECO:0000256" key="1">
    <source>
        <dbReference type="ARBA" id="ARBA00004167"/>
    </source>
</evidence>
<dbReference type="EMBL" id="MASR01000001">
    <property type="protein sequence ID" value="OFE14001.1"/>
    <property type="molecule type" value="Genomic_DNA"/>
</dbReference>